<feature type="region of interest" description="Disordered" evidence="1">
    <location>
        <begin position="119"/>
        <end position="149"/>
    </location>
</feature>
<dbReference type="EMBL" id="QGKY02000089">
    <property type="protein sequence ID" value="KAF2614328.1"/>
    <property type="molecule type" value="Genomic_DNA"/>
</dbReference>
<accession>A0A8S9M8H5</accession>
<gene>
    <name evidence="2" type="ORF">F2Q70_00013067</name>
</gene>
<name>A0A8S9M8H5_BRACR</name>
<sequence>MFMFHSVEVFEAHCNMSGDLYGNSNNISLVKRNEQKTVHPPTGNHLPMPYFRRKFNASLSTPVVVLITTVTQNEFVTYTITYRVEIFVYGNGDSATFVLLGDSGAEPIGREVSELMDNYGEADGSNGKPSNPAMSCDEENKANHPCAST</sequence>
<proteinExistence type="predicted"/>
<evidence type="ECO:0000256" key="1">
    <source>
        <dbReference type="SAM" id="MobiDB-lite"/>
    </source>
</evidence>
<protein>
    <submittedName>
        <fullName evidence="2">Uncharacterized protein</fullName>
    </submittedName>
</protein>
<reference evidence="2" key="1">
    <citation type="submission" date="2019-12" db="EMBL/GenBank/DDBJ databases">
        <title>Genome sequencing and annotation of Brassica cretica.</title>
        <authorList>
            <person name="Studholme D.J."/>
            <person name="Sarris P.F."/>
        </authorList>
    </citation>
    <scope>NUCLEOTIDE SEQUENCE</scope>
    <source>
        <strain evidence="2">PFS-102/07</strain>
        <tissue evidence="2">Leaf</tissue>
    </source>
</reference>
<organism evidence="2">
    <name type="scientific">Brassica cretica</name>
    <name type="common">Mustard</name>
    <dbReference type="NCBI Taxonomy" id="69181"/>
    <lineage>
        <taxon>Eukaryota</taxon>
        <taxon>Viridiplantae</taxon>
        <taxon>Streptophyta</taxon>
        <taxon>Embryophyta</taxon>
        <taxon>Tracheophyta</taxon>
        <taxon>Spermatophyta</taxon>
        <taxon>Magnoliopsida</taxon>
        <taxon>eudicotyledons</taxon>
        <taxon>Gunneridae</taxon>
        <taxon>Pentapetalae</taxon>
        <taxon>rosids</taxon>
        <taxon>malvids</taxon>
        <taxon>Brassicales</taxon>
        <taxon>Brassicaceae</taxon>
        <taxon>Brassiceae</taxon>
        <taxon>Brassica</taxon>
    </lineage>
</organism>
<comment type="caution">
    <text evidence="2">The sequence shown here is derived from an EMBL/GenBank/DDBJ whole genome shotgun (WGS) entry which is preliminary data.</text>
</comment>
<evidence type="ECO:0000313" key="2">
    <source>
        <dbReference type="EMBL" id="KAF2614328.1"/>
    </source>
</evidence>
<dbReference type="AlphaFoldDB" id="A0A8S9M8H5"/>